<dbReference type="EMBL" id="VCMV01000036">
    <property type="protein sequence ID" value="KAB0265352.1"/>
    <property type="molecule type" value="Genomic_DNA"/>
</dbReference>
<organism evidence="1 2">
    <name type="scientific">Microvirga brassicacearum</name>
    <dbReference type="NCBI Taxonomy" id="2580413"/>
    <lineage>
        <taxon>Bacteria</taxon>
        <taxon>Pseudomonadati</taxon>
        <taxon>Pseudomonadota</taxon>
        <taxon>Alphaproteobacteria</taxon>
        <taxon>Hyphomicrobiales</taxon>
        <taxon>Methylobacteriaceae</taxon>
        <taxon>Microvirga</taxon>
    </lineage>
</organism>
<name>A0A5N3P6L2_9HYPH</name>
<protein>
    <submittedName>
        <fullName evidence="1">Uncharacterized protein</fullName>
    </submittedName>
</protein>
<reference evidence="1 2" key="1">
    <citation type="journal article" date="2019" name="Microorganisms">
        <title>Genome Insights into the Novel Species Microvirga brassicacearum, a Rapeseed Endophyte with Biotechnological Potential.</title>
        <authorList>
            <person name="Jimenez-Gomez A."/>
            <person name="Saati-Santamaria Z."/>
            <person name="Igual J.M."/>
            <person name="Rivas R."/>
            <person name="Mateos P.F."/>
            <person name="Garcia-Fraile P."/>
        </authorList>
    </citation>
    <scope>NUCLEOTIDE SEQUENCE [LARGE SCALE GENOMIC DNA]</scope>
    <source>
        <strain evidence="1 2">CDVBN77</strain>
    </source>
</reference>
<dbReference type="OrthoDB" id="8021300at2"/>
<dbReference type="Proteomes" id="UP000325684">
    <property type="component" value="Unassembled WGS sequence"/>
</dbReference>
<sequence>MLTERKTRHPDGITEERLERALEVLSALVAEHGEKHVPLRAMIEGQLCELRARKLTRDRMPAYAEAG</sequence>
<dbReference type="AlphaFoldDB" id="A0A5N3P6L2"/>
<comment type="caution">
    <text evidence="1">The sequence shown here is derived from an EMBL/GenBank/DDBJ whole genome shotgun (WGS) entry which is preliminary data.</text>
</comment>
<evidence type="ECO:0000313" key="1">
    <source>
        <dbReference type="EMBL" id="KAB0265352.1"/>
    </source>
</evidence>
<proteinExistence type="predicted"/>
<accession>A0A5N3P6L2</accession>
<gene>
    <name evidence="1" type="ORF">FEZ63_18675</name>
</gene>
<evidence type="ECO:0000313" key="2">
    <source>
        <dbReference type="Proteomes" id="UP000325684"/>
    </source>
</evidence>
<keyword evidence="2" id="KW-1185">Reference proteome</keyword>
<dbReference type="RefSeq" id="WP_150947304.1">
    <property type="nucleotide sequence ID" value="NZ_VCMV01000036.1"/>
</dbReference>